<proteinExistence type="predicted"/>
<dbReference type="InterPro" id="IPR039672">
    <property type="entry name" value="MFS_2"/>
</dbReference>
<dbReference type="RefSeq" id="WP_115771438.1">
    <property type="nucleotide sequence ID" value="NZ_PIOC01000002.1"/>
</dbReference>
<reference evidence="3" key="1">
    <citation type="submission" date="2017-11" db="EMBL/GenBank/DDBJ databases">
        <authorList>
            <person name="Zhu W."/>
        </authorList>
    </citation>
    <scope>NUCLEOTIDE SEQUENCE [LARGE SCALE GENOMIC DNA]</scope>
    <source>
        <strain evidence="3">CAU 1183</strain>
    </source>
</reference>
<dbReference type="GO" id="GO:0015293">
    <property type="term" value="F:symporter activity"/>
    <property type="evidence" value="ECO:0007669"/>
    <property type="project" value="InterPro"/>
</dbReference>
<keyword evidence="1" id="KW-0472">Membrane</keyword>
<dbReference type="SUPFAM" id="SSF103473">
    <property type="entry name" value="MFS general substrate transporter"/>
    <property type="match status" value="1"/>
</dbReference>
<dbReference type="GO" id="GO:0008643">
    <property type="term" value="P:carbohydrate transport"/>
    <property type="evidence" value="ECO:0007669"/>
    <property type="project" value="InterPro"/>
</dbReference>
<accession>A0A3D8Q218</accession>
<feature type="transmembrane region" description="Helical" evidence="1">
    <location>
        <begin position="117"/>
        <end position="133"/>
    </location>
</feature>
<dbReference type="AlphaFoldDB" id="A0A3D8Q218"/>
<comment type="caution">
    <text evidence="2">The sequence shown here is derived from an EMBL/GenBank/DDBJ whole genome shotgun (WGS) entry which is preliminary data.</text>
</comment>
<evidence type="ECO:0000256" key="1">
    <source>
        <dbReference type="SAM" id="Phobius"/>
    </source>
</evidence>
<dbReference type="Pfam" id="PF13347">
    <property type="entry name" value="MFS_2"/>
    <property type="match status" value="1"/>
</dbReference>
<feature type="transmembrane region" description="Helical" evidence="1">
    <location>
        <begin position="90"/>
        <end position="111"/>
    </location>
</feature>
<feature type="transmembrane region" description="Helical" evidence="1">
    <location>
        <begin position="314"/>
        <end position="335"/>
    </location>
</feature>
<feature type="transmembrane region" description="Helical" evidence="1">
    <location>
        <begin position="442"/>
        <end position="463"/>
    </location>
</feature>
<protein>
    <submittedName>
        <fullName evidence="2">Glucuronide permease</fullName>
    </submittedName>
</protein>
<feature type="transmembrane region" description="Helical" evidence="1">
    <location>
        <begin position="187"/>
        <end position="210"/>
    </location>
</feature>
<feature type="transmembrane region" description="Helical" evidence="1">
    <location>
        <begin position="341"/>
        <end position="360"/>
    </location>
</feature>
<dbReference type="GO" id="GO:0005886">
    <property type="term" value="C:plasma membrane"/>
    <property type="evidence" value="ECO:0007669"/>
    <property type="project" value="TreeGrafter"/>
</dbReference>
<feature type="transmembrane region" description="Helical" evidence="1">
    <location>
        <begin position="389"/>
        <end position="422"/>
    </location>
</feature>
<feature type="transmembrane region" description="Helical" evidence="1">
    <location>
        <begin position="154"/>
        <end position="175"/>
    </location>
</feature>
<dbReference type="Proteomes" id="UP000257143">
    <property type="component" value="Unassembled WGS sequence"/>
</dbReference>
<keyword evidence="3" id="KW-1185">Reference proteome</keyword>
<dbReference type="InterPro" id="IPR036259">
    <property type="entry name" value="MFS_trans_sf"/>
</dbReference>
<feature type="transmembrane region" description="Helical" evidence="1">
    <location>
        <begin position="262"/>
        <end position="280"/>
    </location>
</feature>
<feature type="transmembrane region" description="Helical" evidence="1">
    <location>
        <begin position="47"/>
        <end position="69"/>
    </location>
</feature>
<sequence length="495" mass="54247">MSSTVMENEQRYNRTKLWRIGFFTLNNTATNIYLFLIGFLSYYAAGIAGLAVVLVSTLLGAARLFDGLIDPTIGYIIDKTETKFGKFRPIIVIGNIITILSVVLIFTTHLLPEGFRLIFIIFALVVHKIGYSLQTSATKAGQTVLTNDPKQRPLYMAFDGVYNIFVFTVGQFYVANYLVAKYGNFTMSLFIELVATAVILSTIFTILAVIGISSKDKKEYYGLGEETVETKSLRDYWRVIKGNRQLQLLTISASMDKLGNTLGRDAVVTVMLFGILLGNYGLSGTIGLITVIPGLLITFFVTWLARKSGLRKTYLIAAWIGLLSYLAFIPFFLILDDPTVISLESIGFATILFILLRTFAQGFGGAPTTLVVPMIADVSDYETAKSGRYVAGMFGTIFSFIDQLVSSLAPIIVGFVVAAIGFGEAYPTVTDTLTPSLLTGLIVLAFIIPAACLLIAAITMHFYKLDRKTMEDVQDKISKARGNSPSPKTPNETAV</sequence>
<keyword evidence="1" id="KW-1133">Transmembrane helix</keyword>
<dbReference type="OrthoDB" id="9764596at2"/>
<organism evidence="2 3">
    <name type="scientific">Oceanobacillus arenosus</name>
    <dbReference type="NCBI Taxonomy" id="1229153"/>
    <lineage>
        <taxon>Bacteria</taxon>
        <taxon>Bacillati</taxon>
        <taxon>Bacillota</taxon>
        <taxon>Bacilli</taxon>
        <taxon>Bacillales</taxon>
        <taxon>Bacillaceae</taxon>
        <taxon>Oceanobacillus</taxon>
    </lineage>
</organism>
<dbReference type="PANTHER" id="PTHR11328">
    <property type="entry name" value="MAJOR FACILITATOR SUPERFAMILY DOMAIN-CONTAINING PROTEIN"/>
    <property type="match status" value="1"/>
</dbReference>
<feature type="transmembrane region" description="Helical" evidence="1">
    <location>
        <begin position="286"/>
        <end position="305"/>
    </location>
</feature>
<evidence type="ECO:0000313" key="3">
    <source>
        <dbReference type="Proteomes" id="UP000257143"/>
    </source>
</evidence>
<gene>
    <name evidence="2" type="ORF">CWR48_02335</name>
</gene>
<name>A0A3D8Q218_9BACI</name>
<evidence type="ECO:0000313" key="2">
    <source>
        <dbReference type="EMBL" id="RDW21897.1"/>
    </source>
</evidence>
<dbReference type="PANTHER" id="PTHR11328:SF28">
    <property type="entry name" value="MAJOR FACILITATOR SUPERFAMILY DOMAIN-CONTAINING PROTEIN 12"/>
    <property type="match status" value="1"/>
</dbReference>
<dbReference type="Gene3D" id="1.20.1250.20">
    <property type="entry name" value="MFS general substrate transporter like domains"/>
    <property type="match status" value="1"/>
</dbReference>
<feature type="transmembrane region" description="Helical" evidence="1">
    <location>
        <begin position="20"/>
        <end position="41"/>
    </location>
</feature>
<dbReference type="EMBL" id="PIOC01000002">
    <property type="protein sequence ID" value="RDW21897.1"/>
    <property type="molecule type" value="Genomic_DNA"/>
</dbReference>
<keyword evidence="1" id="KW-0812">Transmembrane</keyword>